<comment type="caution">
    <text evidence="1">The sequence shown here is derived from an EMBL/GenBank/DDBJ whole genome shotgun (WGS) entry which is preliminary data.</text>
</comment>
<proteinExistence type="predicted"/>
<dbReference type="Gene3D" id="3.10.450.50">
    <property type="match status" value="1"/>
</dbReference>
<name>A0A6M0RI83_9CYAN</name>
<dbReference type="InterPro" id="IPR032710">
    <property type="entry name" value="NTF2-like_dom_sf"/>
</dbReference>
<dbReference type="PANTHER" id="PTHR34123">
    <property type="entry name" value="OS04G0578200 PROTEIN"/>
    <property type="match status" value="1"/>
</dbReference>
<dbReference type="PANTHER" id="PTHR34123:SF1">
    <property type="entry name" value="OS04G0578200 PROTEIN"/>
    <property type="match status" value="1"/>
</dbReference>
<organism evidence="1 2">
    <name type="scientific">Adonisia turfae CCMR0081</name>
    <dbReference type="NCBI Taxonomy" id="2292702"/>
    <lineage>
        <taxon>Bacteria</taxon>
        <taxon>Bacillati</taxon>
        <taxon>Cyanobacteriota</taxon>
        <taxon>Adonisia</taxon>
        <taxon>Adonisia turfae</taxon>
    </lineage>
</organism>
<keyword evidence="2" id="KW-1185">Reference proteome</keyword>
<dbReference type="RefSeq" id="WP_163703452.1">
    <property type="nucleotide sequence ID" value="NZ_QXHD01000004.1"/>
</dbReference>
<evidence type="ECO:0000313" key="2">
    <source>
        <dbReference type="Proteomes" id="UP000481033"/>
    </source>
</evidence>
<dbReference type="EMBL" id="QXHD01000004">
    <property type="protein sequence ID" value="NEZ55968.1"/>
    <property type="molecule type" value="Genomic_DNA"/>
</dbReference>
<protein>
    <submittedName>
        <fullName evidence="1">DUF2358 domain-containing protein</fullName>
    </submittedName>
</protein>
<sequence>MTVIEQIKADYARFPEAQSYQIYAKDVYFKDPINEFRGIERYQRMIGFIAQWFRNIDLELHKVEQPQANTVITRWTLHFTAPTPWQPRISIPGWSELQINTEGLICAHIDYWNCSRWDVFKQLFAP</sequence>
<accession>A0A6M0RI83</accession>
<dbReference type="Pfam" id="PF10184">
    <property type="entry name" value="DUF2358"/>
    <property type="match status" value="1"/>
</dbReference>
<dbReference type="AlphaFoldDB" id="A0A6M0RI83"/>
<dbReference type="SUPFAM" id="SSF54427">
    <property type="entry name" value="NTF2-like"/>
    <property type="match status" value="1"/>
</dbReference>
<evidence type="ECO:0000313" key="1">
    <source>
        <dbReference type="EMBL" id="NEZ55968.1"/>
    </source>
</evidence>
<dbReference type="InterPro" id="IPR018790">
    <property type="entry name" value="DUF2358"/>
</dbReference>
<dbReference type="Proteomes" id="UP000481033">
    <property type="component" value="Unassembled WGS sequence"/>
</dbReference>
<gene>
    <name evidence="1" type="ORF">DXZ20_09845</name>
</gene>
<reference evidence="1 2" key="1">
    <citation type="journal article" date="2020" name="Microb. Ecol.">
        <title>Ecogenomics of the Marine Benthic Filamentous Cyanobacterium Adonisia.</title>
        <authorList>
            <person name="Walter J.M."/>
            <person name="Coutinho F.H."/>
            <person name="Leomil L."/>
            <person name="Hargreaves P.I."/>
            <person name="Campeao M.E."/>
            <person name="Vieira V.V."/>
            <person name="Silva B.S."/>
            <person name="Fistarol G.O."/>
            <person name="Salomon P.S."/>
            <person name="Sawabe T."/>
            <person name="Mino S."/>
            <person name="Hosokawa M."/>
            <person name="Miyashita H."/>
            <person name="Maruyama F."/>
            <person name="van Verk M.C."/>
            <person name="Dutilh B.E."/>
            <person name="Thompson C.C."/>
            <person name="Thompson F.L."/>
        </authorList>
    </citation>
    <scope>NUCLEOTIDE SEQUENCE [LARGE SCALE GENOMIC DNA]</scope>
    <source>
        <strain evidence="1 2">CCMR0081</strain>
    </source>
</reference>